<feature type="transmembrane region" description="Helical" evidence="8">
    <location>
        <begin position="340"/>
        <end position="357"/>
    </location>
</feature>
<dbReference type="NCBIfam" id="TIGR00801">
    <property type="entry name" value="ncs2"/>
    <property type="match status" value="1"/>
</dbReference>
<dbReference type="EMBL" id="JBHFEH010000027">
    <property type="protein sequence ID" value="KAL2052375.1"/>
    <property type="molecule type" value="Genomic_DNA"/>
</dbReference>
<keyword evidence="4 8" id="KW-0812">Transmembrane</keyword>
<name>A0ABR4B3Q3_9LECA</name>
<feature type="transmembrane region" description="Helical" evidence="8">
    <location>
        <begin position="70"/>
        <end position="96"/>
    </location>
</feature>
<evidence type="ECO:0000256" key="3">
    <source>
        <dbReference type="ARBA" id="ARBA00022448"/>
    </source>
</evidence>
<feature type="transmembrane region" description="Helical" evidence="8">
    <location>
        <begin position="301"/>
        <end position="334"/>
    </location>
</feature>
<evidence type="ECO:0000256" key="7">
    <source>
        <dbReference type="SAM" id="MobiDB-lite"/>
    </source>
</evidence>
<comment type="similarity">
    <text evidence="2">Belongs to the nucleobase:cation symporter-2 (NCS2) (TC 2.A.40) family.</text>
</comment>
<comment type="subcellular location">
    <subcellularLocation>
        <location evidence="1">Membrane</location>
        <topology evidence="1">Multi-pass membrane protein</topology>
    </subcellularLocation>
</comment>
<evidence type="ECO:0000256" key="2">
    <source>
        <dbReference type="ARBA" id="ARBA00008821"/>
    </source>
</evidence>
<dbReference type="InterPro" id="IPR006043">
    <property type="entry name" value="NCS2"/>
</dbReference>
<feature type="transmembrane region" description="Helical" evidence="8">
    <location>
        <begin position="108"/>
        <end position="125"/>
    </location>
</feature>
<evidence type="ECO:0000256" key="4">
    <source>
        <dbReference type="ARBA" id="ARBA00022692"/>
    </source>
</evidence>
<proteinExistence type="inferred from homology"/>
<dbReference type="PROSITE" id="PS01116">
    <property type="entry name" value="XANTH_URACIL_PERMASE"/>
    <property type="match status" value="1"/>
</dbReference>
<evidence type="ECO:0000256" key="5">
    <source>
        <dbReference type="ARBA" id="ARBA00022989"/>
    </source>
</evidence>
<keyword evidence="5 8" id="KW-1133">Transmembrane helix</keyword>
<feature type="transmembrane region" description="Helical" evidence="8">
    <location>
        <begin position="137"/>
        <end position="165"/>
    </location>
</feature>
<keyword evidence="3" id="KW-0813">Transport</keyword>
<feature type="transmembrane region" description="Helical" evidence="8">
    <location>
        <begin position="427"/>
        <end position="449"/>
    </location>
</feature>
<feature type="transmembrane region" description="Helical" evidence="8">
    <location>
        <begin position="185"/>
        <end position="205"/>
    </location>
</feature>
<protein>
    <recommendedName>
        <fullName evidence="11">Purine permease</fullName>
    </recommendedName>
</protein>
<gene>
    <name evidence="9" type="ORF">ABVK25_007247</name>
</gene>
<evidence type="ECO:0000313" key="9">
    <source>
        <dbReference type="EMBL" id="KAL2052375.1"/>
    </source>
</evidence>
<feature type="compositionally biased region" description="Basic and acidic residues" evidence="7">
    <location>
        <begin position="571"/>
        <end position="589"/>
    </location>
</feature>
<feature type="transmembrane region" description="Helical" evidence="8">
    <location>
        <begin position="455"/>
        <end position="475"/>
    </location>
</feature>
<reference evidence="9 10" key="1">
    <citation type="submission" date="2024-09" db="EMBL/GenBank/DDBJ databases">
        <title>Rethinking Asexuality: The Enigmatic Case of Functional Sexual Genes in Lepraria (Stereocaulaceae).</title>
        <authorList>
            <person name="Doellman M."/>
            <person name="Sun Y."/>
            <person name="Barcenas-Pena A."/>
            <person name="Lumbsch H.T."/>
            <person name="Grewe F."/>
        </authorList>
    </citation>
    <scope>NUCLEOTIDE SEQUENCE [LARGE SCALE GENOMIC DNA]</scope>
    <source>
        <strain evidence="9 10">Grewe 0041</strain>
    </source>
</reference>
<dbReference type="PANTHER" id="PTHR42810:SF2">
    <property type="entry name" value="PURINE PERMEASE C1399.01C-RELATED"/>
    <property type="match status" value="1"/>
</dbReference>
<dbReference type="Proteomes" id="UP001590951">
    <property type="component" value="Unassembled WGS sequence"/>
</dbReference>
<organism evidence="9 10">
    <name type="scientific">Lepraria finkii</name>
    <dbReference type="NCBI Taxonomy" id="1340010"/>
    <lineage>
        <taxon>Eukaryota</taxon>
        <taxon>Fungi</taxon>
        <taxon>Dikarya</taxon>
        <taxon>Ascomycota</taxon>
        <taxon>Pezizomycotina</taxon>
        <taxon>Lecanoromycetes</taxon>
        <taxon>OSLEUM clade</taxon>
        <taxon>Lecanoromycetidae</taxon>
        <taxon>Lecanorales</taxon>
        <taxon>Lecanorineae</taxon>
        <taxon>Stereocaulaceae</taxon>
        <taxon>Lepraria</taxon>
    </lineage>
</organism>
<dbReference type="Pfam" id="PF00860">
    <property type="entry name" value="Xan_ur_permease"/>
    <property type="match status" value="1"/>
</dbReference>
<evidence type="ECO:0000313" key="10">
    <source>
        <dbReference type="Proteomes" id="UP001590951"/>
    </source>
</evidence>
<comment type="caution">
    <text evidence="9">The sequence shown here is derived from an EMBL/GenBank/DDBJ whole genome shotgun (WGS) entry which is preliminary data.</text>
</comment>
<dbReference type="PANTHER" id="PTHR42810">
    <property type="entry name" value="PURINE PERMEASE C1399.01C-RELATED"/>
    <property type="match status" value="1"/>
</dbReference>
<evidence type="ECO:0000256" key="6">
    <source>
        <dbReference type="ARBA" id="ARBA00023136"/>
    </source>
</evidence>
<feature type="transmembrane region" description="Helical" evidence="8">
    <location>
        <begin position="521"/>
        <end position="547"/>
    </location>
</feature>
<feature type="region of interest" description="Disordered" evidence="7">
    <location>
        <begin position="558"/>
        <end position="596"/>
    </location>
</feature>
<feature type="transmembrane region" description="Helical" evidence="8">
    <location>
        <begin position="487"/>
        <end position="509"/>
    </location>
</feature>
<accession>A0ABR4B3Q3</accession>
<keyword evidence="6 8" id="KW-0472">Membrane</keyword>
<sequence>MDDSPDRIGSDTTRKKSVSDTARSVLRALSTKDGLIGDYDYTFLFKPNLPFMKKSRRVAPFFGLNDKMPVFLALLLGFQHALSMLAGIITPPIIIAGEGGVNLGADETQYLVSTALIVCGILSSIQITRFHIYRSPYYVGTGLISVVGTSFAIIPVTGGAFAQMYATGYCPSAADGSKLPCPRGYGALLGTAALCSLLEIGLSFTKPSILKRVFPPLVTGPTVTLIGISLIQSGFQDWAGGSGTPGCITRPTSGPFTVCPQVGAPHALPWGSAEYIGLGFSVFVTIILAERFGSPIMKSCGVIIGLLVGCIIAAATGYFSAAGITAAPAASFIWVKTFPLSIYAPIILPLLAVYIVLMMEAIGDITATCDVSRLEVEGRLFESRIQGGVLADGFNGLIAGLCTITPMSTFAQNNGVIALTRCANRKAGYCACFFLIVMGIFSKFAAALVAIPAPVLGGLTTFLFASVAVSGMRIVSTVPFTRRNRFILTASLSIGFGAILVPNWFSFVFTYTGGNQAKQGFFNAIVLVMETGFAVTAFMAVFLNLVLTEEIEDEAASFTANEADAADDREEWAQIKHGKDEEETGEKNGGENVDAT</sequence>
<evidence type="ECO:0000256" key="1">
    <source>
        <dbReference type="ARBA" id="ARBA00004141"/>
    </source>
</evidence>
<keyword evidence="10" id="KW-1185">Reference proteome</keyword>
<dbReference type="InterPro" id="IPR006042">
    <property type="entry name" value="Xan_ur_permease"/>
</dbReference>
<feature type="transmembrane region" description="Helical" evidence="8">
    <location>
        <begin position="270"/>
        <end position="289"/>
    </location>
</feature>
<evidence type="ECO:0008006" key="11">
    <source>
        <dbReference type="Google" id="ProtNLM"/>
    </source>
</evidence>
<evidence type="ECO:0000256" key="8">
    <source>
        <dbReference type="SAM" id="Phobius"/>
    </source>
</evidence>
<feature type="transmembrane region" description="Helical" evidence="8">
    <location>
        <begin position="217"/>
        <end position="235"/>
    </location>
</feature>